<evidence type="ECO:0000313" key="8">
    <source>
        <dbReference type="Proteomes" id="UP000077755"/>
    </source>
</evidence>
<dbReference type="CDD" id="cd20404">
    <property type="entry name" value="Tudor_Agenet_AtEML-like"/>
    <property type="match status" value="1"/>
</dbReference>
<dbReference type="InterPro" id="IPR039776">
    <property type="entry name" value="Pds5"/>
</dbReference>
<dbReference type="PANTHER" id="PTHR12663:SF69">
    <property type="entry name" value="SISTER CHROMATID COHESION PROTEIN PDS5 HOMOLOG E"/>
    <property type="match status" value="1"/>
</dbReference>
<keyword evidence="4" id="KW-0539">Nucleus</keyword>
<dbReference type="GO" id="GO:0007064">
    <property type="term" value="P:mitotic sister chromatid cohesion"/>
    <property type="evidence" value="ECO:0007669"/>
    <property type="project" value="InterPro"/>
</dbReference>
<organism evidence="7 8">
    <name type="scientific">Daucus carota subsp. sativus</name>
    <name type="common">Carrot</name>
    <dbReference type="NCBI Taxonomy" id="79200"/>
    <lineage>
        <taxon>Eukaryota</taxon>
        <taxon>Viridiplantae</taxon>
        <taxon>Streptophyta</taxon>
        <taxon>Embryophyta</taxon>
        <taxon>Tracheophyta</taxon>
        <taxon>Spermatophyta</taxon>
        <taxon>Magnoliopsida</taxon>
        <taxon>eudicotyledons</taxon>
        <taxon>Gunneridae</taxon>
        <taxon>Pentapetalae</taxon>
        <taxon>asterids</taxon>
        <taxon>campanulids</taxon>
        <taxon>Apiales</taxon>
        <taxon>Apiaceae</taxon>
        <taxon>Apioideae</taxon>
        <taxon>Scandiceae</taxon>
        <taxon>Daucinae</taxon>
        <taxon>Daucus</taxon>
        <taxon>Daucus sect. Daucus</taxon>
    </lineage>
</organism>
<reference evidence="7" key="1">
    <citation type="journal article" date="2016" name="Nat. Genet.">
        <title>A high-quality carrot genome assembly provides new insights into carotenoid accumulation and asterid genome evolution.</title>
        <authorList>
            <person name="Iorizzo M."/>
            <person name="Ellison S."/>
            <person name="Senalik D."/>
            <person name="Zeng P."/>
            <person name="Satapoomin P."/>
            <person name="Huang J."/>
            <person name="Bowman M."/>
            <person name="Iovene M."/>
            <person name="Sanseverino W."/>
            <person name="Cavagnaro P."/>
            <person name="Yildiz M."/>
            <person name="Macko-Podgorni A."/>
            <person name="Moranska E."/>
            <person name="Grzebelus E."/>
            <person name="Grzebelus D."/>
            <person name="Ashrafi H."/>
            <person name="Zheng Z."/>
            <person name="Cheng S."/>
            <person name="Spooner D."/>
            <person name="Van Deynze A."/>
            <person name="Simon P."/>
        </authorList>
    </citation>
    <scope>NUCLEOTIDE SEQUENCE</scope>
    <source>
        <tissue evidence="7">Leaf</tissue>
    </source>
</reference>
<keyword evidence="8" id="KW-1185">Reference proteome</keyword>
<feature type="compositionally biased region" description="Polar residues" evidence="5">
    <location>
        <begin position="436"/>
        <end position="453"/>
    </location>
</feature>
<dbReference type="EMBL" id="CP093347">
    <property type="protein sequence ID" value="WOG99304.1"/>
    <property type="molecule type" value="Genomic_DNA"/>
</dbReference>
<name>A0AAF0X1C5_DAUCS</name>
<accession>A0AAF0X1C5</accession>
<dbReference type="AlphaFoldDB" id="A0AAF0X1C5"/>
<dbReference type="GO" id="GO:0005634">
    <property type="term" value="C:nucleus"/>
    <property type="evidence" value="ECO:0007669"/>
    <property type="project" value="UniProtKB-SubCell"/>
</dbReference>
<dbReference type="SUPFAM" id="SSF63748">
    <property type="entry name" value="Tudor/PWWP/MBT"/>
    <property type="match status" value="1"/>
</dbReference>
<sequence length="526" mass="58973">MSSLSSSELAIELRKVGNKLLALASCVTTQVEELLQILDELEGLLSKVEQAPSRSMQDALYPSMKALISNQLLKHTDTDVKVSLASCMSELIRITAPDAPYDDAEMKDIFQLTVMAFGMLSNKDTRGYSKALHILDNIVKVKACLLMLDLECDGLIADMFKQFLSSIRYISLSVVFQQMEYIMTLTLEESEEIPEEFLSSLLSSVNKKKENALSRSWRLGESVLRNCAGKLQHFLPKLVRSRNLSFDDYSIVVASICENSPKDKHVVLTDSGIMTSRVLHIGFSKKEHDDSNRYIEKVILMRIENCCIYDITVSYLVSTLSEKGSGIPHGISVFGEKLVGRRIKVWWPLDKFFYEGAVASFDSVTQTHKVLYADGDEETLNLNNERWDLLEEPTMVILFCCYNCNGFSSVCPWPHTNNHFLSRSMKKKAKRKSASTEKQGTPSSSKWSSATHTKITENDKLPHEKLSEVGEIGMLPDSVDVECGGQSATHTKITEDDKLPREKPSEDGETGMLPDPVDELMHPEAI</sequence>
<comment type="subcellular location">
    <subcellularLocation>
        <location evidence="1">Nucleus</location>
    </subcellularLocation>
</comment>
<evidence type="ECO:0000256" key="2">
    <source>
        <dbReference type="ARBA" id="ARBA00022763"/>
    </source>
</evidence>
<dbReference type="GO" id="GO:0006281">
    <property type="term" value="P:DNA repair"/>
    <property type="evidence" value="ECO:0007669"/>
    <property type="project" value="UniProtKB-KW"/>
</dbReference>
<dbReference type="Proteomes" id="UP000077755">
    <property type="component" value="Chromosome 5"/>
</dbReference>
<feature type="compositionally biased region" description="Basic residues" evidence="5">
    <location>
        <begin position="424"/>
        <end position="433"/>
    </location>
</feature>
<feature type="compositionally biased region" description="Basic and acidic residues" evidence="5">
    <location>
        <begin position="454"/>
        <end position="468"/>
    </location>
</feature>
<dbReference type="PANTHER" id="PTHR12663">
    <property type="entry name" value="ANDROGEN INDUCED INHIBITOR OF PROLIFERATION AS3 / PDS5-RELATED"/>
    <property type="match status" value="1"/>
</dbReference>
<protein>
    <recommendedName>
        <fullName evidence="6">PTM/DIR17-like Tudor domain-containing protein</fullName>
    </recommendedName>
</protein>
<feature type="compositionally biased region" description="Basic and acidic residues" evidence="5">
    <location>
        <begin position="492"/>
        <end position="506"/>
    </location>
</feature>
<dbReference type="GO" id="GO:0000785">
    <property type="term" value="C:chromatin"/>
    <property type="evidence" value="ECO:0007669"/>
    <property type="project" value="TreeGrafter"/>
</dbReference>
<evidence type="ECO:0000259" key="6">
    <source>
        <dbReference type="Pfam" id="PF21743"/>
    </source>
</evidence>
<feature type="domain" description="PTM/DIR17-like Tudor" evidence="6">
    <location>
        <begin position="340"/>
        <end position="383"/>
    </location>
</feature>
<dbReference type="InterPro" id="IPR047365">
    <property type="entry name" value="Tudor_AtPTM-like"/>
</dbReference>
<evidence type="ECO:0000256" key="3">
    <source>
        <dbReference type="ARBA" id="ARBA00023204"/>
    </source>
</evidence>
<evidence type="ECO:0000313" key="7">
    <source>
        <dbReference type="EMBL" id="WOG99304.1"/>
    </source>
</evidence>
<reference evidence="7" key="2">
    <citation type="submission" date="2022-03" db="EMBL/GenBank/DDBJ databases">
        <title>Draft title - Genomic analysis of global carrot germplasm unveils the trajectory of domestication and the origin of high carotenoid orange carrot.</title>
        <authorList>
            <person name="Iorizzo M."/>
            <person name="Ellison S."/>
            <person name="Senalik D."/>
            <person name="Macko-Podgorni A."/>
            <person name="Grzebelus D."/>
            <person name="Bostan H."/>
            <person name="Rolling W."/>
            <person name="Curaba J."/>
            <person name="Simon P."/>
        </authorList>
    </citation>
    <scope>NUCLEOTIDE SEQUENCE</scope>
    <source>
        <tissue evidence="7">Leaf</tissue>
    </source>
</reference>
<feature type="region of interest" description="Disordered" evidence="5">
    <location>
        <begin position="424"/>
        <end position="526"/>
    </location>
</feature>
<dbReference type="Gene3D" id="2.30.30.140">
    <property type="match status" value="1"/>
</dbReference>
<proteinExistence type="predicted"/>
<dbReference type="Pfam" id="PF20168">
    <property type="entry name" value="PDS5"/>
    <property type="match status" value="1"/>
</dbReference>
<dbReference type="Pfam" id="PF21743">
    <property type="entry name" value="PTM_DIR17_Tudor"/>
    <property type="match status" value="1"/>
</dbReference>
<evidence type="ECO:0000256" key="5">
    <source>
        <dbReference type="SAM" id="MobiDB-lite"/>
    </source>
</evidence>
<evidence type="ECO:0000256" key="1">
    <source>
        <dbReference type="ARBA" id="ARBA00004123"/>
    </source>
</evidence>
<gene>
    <name evidence="7" type="ORF">DCAR_0518652</name>
</gene>
<keyword evidence="3" id="KW-0234">DNA repair</keyword>
<keyword evidence="2" id="KW-0227">DNA damage</keyword>
<evidence type="ECO:0000256" key="4">
    <source>
        <dbReference type="ARBA" id="ARBA00023242"/>
    </source>
</evidence>